<dbReference type="PANTHER" id="PTHR10634:SF67">
    <property type="entry name" value="AN1-TYPE ZINC FINGER PROTEIN 3"/>
    <property type="match status" value="1"/>
</dbReference>
<organism evidence="9">
    <name type="scientific">Echinostoma caproni</name>
    <dbReference type="NCBI Taxonomy" id="27848"/>
    <lineage>
        <taxon>Eukaryota</taxon>
        <taxon>Metazoa</taxon>
        <taxon>Spiralia</taxon>
        <taxon>Lophotrochozoa</taxon>
        <taxon>Platyhelminthes</taxon>
        <taxon>Trematoda</taxon>
        <taxon>Digenea</taxon>
        <taxon>Plagiorchiida</taxon>
        <taxon>Echinostomata</taxon>
        <taxon>Echinostomatoidea</taxon>
        <taxon>Echinostomatidae</taxon>
        <taxon>Echinostoma</taxon>
    </lineage>
</organism>
<dbReference type="InterPro" id="IPR035896">
    <property type="entry name" value="AN1-like_Znf"/>
</dbReference>
<sequence>MALALPTHISPAQLASFLSNLGWPDSSTDALIPSITSAAGDTESTAVNTAHMPGVIIPPFALLSFRHFGVSNNHTTSTDPVSSNVKFHSSPDDQCGFAAPIATPTTTVCPPPPLVHSKLSVSATRKSSSPTTTLHSNRTHTPETKVTSISPSSSAMDSLSSSSTLVPVTRSRNCSTEQTRCHSCQKRTRPAQGFSCRCEQWFCQKHYHPEDHNCAFDFKTMRLISPVLSCVSEANDLPESGSSSTGN</sequence>
<name>A0A183ANJ2_9TREM</name>
<evidence type="ECO:0000259" key="6">
    <source>
        <dbReference type="PROSITE" id="PS51039"/>
    </source>
</evidence>
<dbReference type="PROSITE" id="PS51039">
    <property type="entry name" value="ZF_AN1"/>
    <property type="match status" value="1"/>
</dbReference>
<dbReference type="EMBL" id="UZAN01046096">
    <property type="protein sequence ID" value="VDP83710.1"/>
    <property type="molecule type" value="Genomic_DNA"/>
</dbReference>
<dbReference type="Proteomes" id="UP000272942">
    <property type="component" value="Unassembled WGS sequence"/>
</dbReference>
<feature type="domain" description="AN1-type" evidence="6">
    <location>
        <begin position="175"/>
        <end position="222"/>
    </location>
</feature>
<dbReference type="AlphaFoldDB" id="A0A183ANJ2"/>
<feature type="compositionally biased region" description="Low complexity" evidence="5">
    <location>
        <begin position="148"/>
        <end position="162"/>
    </location>
</feature>
<dbReference type="PANTHER" id="PTHR10634">
    <property type="entry name" value="AN1-TYPE ZINC FINGER PROTEIN"/>
    <property type="match status" value="1"/>
</dbReference>
<feature type="compositionally biased region" description="Polar residues" evidence="5">
    <location>
        <begin position="120"/>
        <end position="136"/>
    </location>
</feature>
<reference evidence="7 8" key="2">
    <citation type="submission" date="2018-11" db="EMBL/GenBank/DDBJ databases">
        <authorList>
            <consortium name="Pathogen Informatics"/>
        </authorList>
    </citation>
    <scope>NUCLEOTIDE SEQUENCE [LARGE SCALE GENOMIC DNA]</scope>
    <source>
        <strain evidence="7 8">Egypt</strain>
    </source>
</reference>
<evidence type="ECO:0000313" key="8">
    <source>
        <dbReference type="Proteomes" id="UP000272942"/>
    </source>
</evidence>
<proteinExistence type="predicted"/>
<protein>
    <submittedName>
        <fullName evidence="9">AN1-type domain-containing protein</fullName>
    </submittedName>
</protein>
<evidence type="ECO:0000256" key="4">
    <source>
        <dbReference type="PROSITE-ProRule" id="PRU00449"/>
    </source>
</evidence>
<keyword evidence="8" id="KW-1185">Reference proteome</keyword>
<evidence type="ECO:0000256" key="5">
    <source>
        <dbReference type="SAM" id="MobiDB-lite"/>
    </source>
</evidence>
<dbReference type="Gene3D" id="4.10.1110.10">
    <property type="entry name" value="AN1-like Zinc finger"/>
    <property type="match status" value="1"/>
</dbReference>
<dbReference type="SUPFAM" id="SSF118310">
    <property type="entry name" value="AN1-like Zinc finger"/>
    <property type="match status" value="1"/>
</dbReference>
<accession>A0A183ANJ2</accession>
<gene>
    <name evidence="7" type="ORF">ECPE_LOCUS8527</name>
</gene>
<keyword evidence="3" id="KW-0862">Zinc</keyword>
<dbReference type="WBParaSite" id="ECPE_0000855301-mRNA-1">
    <property type="protein sequence ID" value="ECPE_0000855301-mRNA-1"/>
    <property type="gene ID" value="ECPE_0000855301"/>
</dbReference>
<dbReference type="OrthoDB" id="756206at2759"/>
<dbReference type="SMART" id="SM00154">
    <property type="entry name" value="ZnF_AN1"/>
    <property type="match status" value="1"/>
</dbReference>
<dbReference type="GO" id="GO:0008270">
    <property type="term" value="F:zinc ion binding"/>
    <property type="evidence" value="ECO:0007669"/>
    <property type="project" value="UniProtKB-KW"/>
</dbReference>
<feature type="region of interest" description="Disordered" evidence="5">
    <location>
        <begin position="120"/>
        <end position="162"/>
    </location>
</feature>
<evidence type="ECO:0000256" key="2">
    <source>
        <dbReference type="ARBA" id="ARBA00022771"/>
    </source>
</evidence>
<evidence type="ECO:0000313" key="7">
    <source>
        <dbReference type="EMBL" id="VDP83710.1"/>
    </source>
</evidence>
<evidence type="ECO:0000256" key="1">
    <source>
        <dbReference type="ARBA" id="ARBA00022723"/>
    </source>
</evidence>
<evidence type="ECO:0000313" key="9">
    <source>
        <dbReference type="WBParaSite" id="ECPE_0000855301-mRNA-1"/>
    </source>
</evidence>
<dbReference type="InterPro" id="IPR050652">
    <property type="entry name" value="AN1_A20_ZnFinger"/>
</dbReference>
<evidence type="ECO:0000256" key="3">
    <source>
        <dbReference type="ARBA" id="ARBA00022833"/>
    </source>
</evidence>
<keyword evidence="1" id="KW-0479">Metal-binding</keyword>
<reference evidence="9" key="1">
    <citation type="submission" date="2016-06" db="UniProtKB">
        <authorList>
            <consortium name="WormBaseParasite"/>
        </authorList>
    </citation>
    <scope>IDENTIFICATION</scope>
</reference>
<keyword evidence="2 4" id="KW-0863">Zinc-finger</keyword>
<dbReference type="InterPro" id="IPR000058">
    <property type="entry name" value="Znf_AN1"/>
</dbReference>